<accession>A0A0S2I8Y3</accession>
<keyword evidence="4" id="KW-0645">Protease</keyword>
<evidence type="ECO:0000259" key="3">
    <source>
        <dbReference type="PROSITE" id="PS50240"/>
    </source>
</evidence>
<dbReference type="EMBL" id="KT783608">
    <property type="protein sequence ID" value="ALO18961.1"/>
    <property type="molecule type" value="Genomic_DNA"/>
</dbReference>
<reference evidence="4" key="1">
    <citation type="submission" date="2015-09" db="EMBL/GenBank/DDBJ databases">
        <title>Identification of a novel trypsin-like serine protease from a fungal endophyte of perennial ryegrass involved in host compatibility.</title>
        <authorList>
            <person name="Bassett S.A."/>
            <person name="Simpson W.R."/>
            <person name="Johnson R.D."/>
            <person name="Jordan W.T."/>
            <person name="Bryan G.T."/>
        </authorList>
    </citation>
    <scope>NUCLEOTIDE SEQUENCE</scope>
    <source>
        <strain evidence="4">Lp19</strain>
    </source>
</reference>
<dbReference type="AlphaFoldDB" id="A0A0S2I8Y3"/>
<feature type="domain" description="Peptidase S1" evidence="3">
    <location>
        <begin position="20"/>
        <end position="262"/>
    </location>
</feature>
<dbReference type="Pfam" id="PF00089">
    <property type="entry name" value="Trypsin"/>
    <property type="match status" value="1"/>
</dbReference>
<dbReference type="InterPro" id="IPR009003">
    <property type="entry name" value="Peptidase_S1_PA"/>
</dbReference>
<dbReference type="PANTHER" id="PTHR24276">
    <property type="entry name" value="POLYSERASE-RELATED"/>
    <property type="match status" value="1"/>
</dbReference>
<dbReference type="PANTHER" id="PTHR24276:SF91">
    <property type="entry name" value="AT26814P-RELATED"/>
    <property type="match status" value="1"/>
</dbReference>
<dbReference type="SMART" id="SM00020">
    <property type="entry name" value="Tryp_SPc"/>
    <property type="match status" value="1"/>
</dbReference>
<feature type="signal peptide" evidence="2">
    <location>
        <begin position="1"/>
        <end position="19"/>
    </location>
</feature>
<dbReference type="Gene3D" id="2.40.10.10">
    <property type="entry name" value="Trypsin-like serine proteases"/>
    <property type="match status" value="2"/>
</dbReference>
<dbReference type="PROSITE" id="PS50240">
    <property type="entry name" value="TRYPSIN_DOM"/>
    <property type="match status" value="1"/>
</dbReference>
<keyword evidence="2" id="KW-0732">Signal</keyword>
<evidence type="ECO:0000256" key="1">
    <source>
        <dbReference type="ARBA" id="ARBA00023157"/>
    </source>
</evidence>
<proteinExistence type="predicted"/>
<protein>
    <submittedName>
        <fullName evidence="4">Trypsin-like serine protease</fullName>
    </submittedName>
</protein>
<evidence type="ECO:0000313" key="4">
    <source>
        <dbReference type="EMBL" id="ALO18961.1"/>
    </source>
</evidence>
<gene>
    <name evidence="4" type="primary">tspA</name>
</gene>
<name>A0A0S2I8Y3_EPIFI</name>
<sequence>MRSFLWQSILLGFAAKSTAIFQGAITTDPNAVGVVRLQTGDILVGSGVVIGNGRCVITAAHVVKGLSERNLSVYKNKVEQGKITPTNDWVGASKINIPSQYQGTSNPQEEPSAYDFAVVELASAMATSPWKVSQTRGGALDLTMYGWGNISRNPPDPNMYPDELRSAVNKNSNIQGPECKDWKNFVGAICVMSSKPNSVGRPSAEGLNCDGDSGGPNVANGHVIGVTSGKNYACGYQTAGLLAGVSGSNQEAFMRQYQSTCGFQFGSP</sequence>
<dbReference type="InterPro" id="IPR001254">
    <property type="entry name" value="Trypsin_dom"/>
</dbReference>
<keyword evidence="1" id="KW-1015">Disulfide bond</keyword>
<dbReference type="InterPro" id="IPR043504">
    <property type="entry name" value="Peptidase_S1_PA_chymotrypsin"/>
</dbReference>
<dbReference type="InterPro" id="IPR050430">
    <property type="entry name" value="Peptidase_S1"/>
</dbReference>
<dbReference type="GO" id="GO:0004252">
    <property type="term" value="F:serine-type endopeptidase activity"/>
    <property type="evidence" value="ECO:0007669"/>
    <property type="project" value="InterPro"/>
</dbReference>
<dbReference type="SUPFAM" id="SSF50494">
    <property type="entry name" value="Trypsin-like serine proteases"/>
    <property type="match status" value="1"/>
</dbReference>
<feature type="chain" id="PRO_5006599581" evidence="2">
    <location>
        <begin position="20"/>
        <end position="268"/>
    </location>
</feature>
<evidence type="ECO:0000256" key="2">
    <source>
        <dbReference type="SAM" id="SignalP"/>
    </source>
</evidence>
<keyword evidence="4" id="KW-0378">Hydrolase</keyword>
<organism evidence="4">
    <name type="scientific">Epichloe festucae var. lolii</name>
    <name type="common">Neotyphodium lolii</name>
    <name type="synonym">Acremonium lolii</name>
    <dbReference type="NCBI Taxonomy" id="73839"/>
    <lineage>
        <taxon>Eukaryota</taxon>
        <taxon>Fungi</taxon>
        <taxon>Dikarya</taxon>
        <taxon>Ascomycota</taxon>
        <taxon>Pezizomycotina</taxon>
        <taxon>Sordariomycetes</taxon>
        <taxon>Hypocreomycetidae</taxon>
        <taxon>Hypocreales</taxon>
        <taxon>Clavicipitaceae</taxon>
        <taxon>Epichloe</taxon>
    </lineage>
</organism>
<dbReference type="GO" id="GO:0006508">
    <property type="term" value="P:proteolysis"/>
    <property type="evidence" value="ECO:0007669"/>
    <property type="project" value="UniProtKB-KW"/>
</dbReference>